<protein>
    <submittedName>
        <fullName evidence="1">LmbE family protein</fullName>
    </submittedName>
</protein>
<dbReference type="EMBL" id="CP001823">
    <property type="protein sequence ID" value="ACZ39404.1"/>
    <property type="molecule type" value="Genomic_DNA"/>
</dbReference>
<name>D1C587_SPHTD</name>
<accession>D1C587</accession>
<dbReference type="STRING" id="479434.Sthe_1973"/>
<dbReference type="InterPro" id="IPR024078">
    <property type="entry name" value="LmbE-like_dom_sf"/>
</dbReference>
<dbReference type="Pfam" id="PF02585">
    <property type="entry name" value="PIG-L"/>
    <property type="match status" value="1"/>
</dbReference>
<dbReference type="AlphaFoldDB" id="D1C587"/>
<evidence type="ECO:0000313" key="2">
    <source>
        <dbReference type="Proteomes" id="UP000002027"/>
    </source>
</evidence>
<dbReference type="eggNOG" id="COG2120">
    <property type="taxonomic scope" value="Bacteria"/>
</dbReference>
<keyword evidence="2" id="KW-1185">Reference proteome</keyword>
<dbReference type="KEGG" id="sti:Sthe_1973"/>
<organism evidence="1 2">
    <name type="scientific">Sphaerobacter thermophilus (strain ATCC 49802 / DSM 20745 / KCCM 41009 / NCIMB 13125 / S 6022)</name>
    <dbReference type="NCBI Taxonomy" id="479434"/>
    <lineage>
        <taxon>Bacteria</taxon>
        <taxon>Pseudomonadati</taxon>
        <taxon>Thermomicrobiota</taxon>
        <taxon>Thermomicrobia</taxon>
        <taxon>Sphaerobacterales</taxon>
        <taxon>Sphaerobacterineae</taxon>
        <taxon>Sphaerobacteraceae</taxon>
        <taxon>Sphaerobacter</taxon>
    </lineage>
</organism>
<proteinExistence type="predicted"/>
<dbReference type="Proteomes" id="UP000002027">
    <property type="component" value="Chromosome 1"/>
</dbReference>
<evidence type="ECO:0000313" key="1">
    <source>
        <dbReference type="EMBL" id="ACZ39404.1"/>
    </source>
</evidence>
<dbReference type="InParanoid" id="D1C587"/>
<sequence>MSVTTPPEPRPVFLAPHYDDVALSCGGTVASFAEGGARPLIVTCFGGAPTGPLSDFARFQHERWGVGPDDAVRIRRAEEACAAAALGAEALWLDFHDAIYRGTRYTSDDDLFGPLHPDDRPLVDDLTAAVAALAAPGATVYVPLGLGNHVDHQIATLAGQRLAGMGRRVLAYEDFPYAGDPAGAPALQARAAEVAAGPAETRFLTPVQLEARVRAILCYRTQLPVIFRHQGDPAESTRRYARAVGSGRPAERFWPLRTNS</sequence>
<dbReference type="InterPro" id="IPR003737">
    <property type="entry name" value="GlcNAc_PI_deacetylase-related"/>
</dbReference>
<dbReference type="Gene3D" id="3.40.50.10320">
    <property type="entry name" value="LmbE-like"/>
    <property type="match status" value="1"/>
</dbReference>
<reference evidence="2" key="1">
    <citation type="submission" date="2009-11" db="EMBL/GenBank/DDBJ databases">
        <title>The complete chromosome 1 of Sphaerobacter thermophilus DSM 20745.</title>
        <authorList>
            <person name="Lucas S."/>
            <person name="Copeland A."/>
            <person name="Lapidus A."/>
            <person name="Glavina del Rio T."/>
            <person name="Dalin E."/>
            <person name="Tice H."/>
            <person name="Bruce D."/>
            <person name="Goodwin L."/>
            <person name="Pitluck S."/>
            <person name="Kyrpides N."/>
            <person name="Mavromatis K."/>
            <person name="Ivanova N."/>
            <person name="Mikhailova N."/>
            <person name="LaButti K.M."/>
            <person name="Clum A."/>
            <person name="Sun H.I."/>
            <person name="Brettin T."/>
            <person name="Detter J.C."/>
            <person name="Han C."/>
            <person name="Larimer F."/>
            <person name="Land M."/>
            <person name="Hauser L."/>
            <person name="Markowitz V."/>
            <person name="Cheng J.F."/>
            <person name="Hugenholtz P."/>
            <person name="Woyke T."/>
            <person name="Wu D."/>
            <person name="Steenblock K."/>
            <person name="Schneider S."/>
            <person name="Pukall R."/>
            <person name="Goeker M."/>
            <person name="Klenk H.P."/>
            <person name="Eisen J.A."/>
        </authorList>
    </citation>
    <scope>NUCLEOTIDE SEQUENCE [LARGE SCALE GENOMIC DNA]</scope>
    <source>
        <strain evidence="2">ATCC 49802 / DSM 20745 / S 6022</strain>
    </source>
</reference>
<gene>
    <name evidence="1" type="ordered locus">Sthe_1973</name>
</gene>
<dbReference type="HOGENOM" id="CLU_082131_0_0_0"/>
<dbReference type="SUPFAM" id="SSF102588">
    <property type="entry name" value="LmbE-like"/>
    <property type="match status" value="1"/>
</dbReference>
<dbReference type="RefSeq" id="WP_012872450.1">
    <property type="nucleotide sequence ID" value="NC_013523.1"/>
</dbReference>
<reference evidence="1 2" key="2">
    <citation type="journal article" date="2010" name="Stand. Genomic Sci.">
        <title>Complete genome sequence of Desulfohalobium retbaense type strain (HR(100)).</title>
        <authorList>
            <person name="Spring S."/>
            <person name="Nolan M."/>
            <person name="Lapidus A."/>
            <person name="Glavina Del Rio T."/>
            <person name="Copeland A."/>
            <person name="Tice H."/>
            <person name="Cheng J.F."/>
            <person name="Lucas S."/>
            <person name="Land M."/>
            <person name="Chen F."/>
            <person name="Bruce D."/>
            <person name="Goodwin L."/>
            <person name="Pitluck S."/>
            <person name="Ivanova N."/>
            <person name="Mavromatis K."/>
            <person name="Mikhailova N."/>
            <person name="Pati A."/>
            <person name="Chen A."/>
            <person name="Palaniappan K."/>
            <person name="Hauser L."/>
            <person name="Chang Y.J."/>
            <person name="Jeffries C.D."/>
            <person name="Munk C."/>
            <person name="Kiss H."/>
            <person name="Chain P."/>
            <person name="Han C."/>
            <person name="Brettin T."/>
            <person name="Detter J.C."/>
            <person name="Schuler E."/>
            <person name="Goker M."/>
            <person name="Rohde M."/>
            <person name="Bristow J."/>
            <person name="Eisen J.A."/>
            <person name="Markowitz V."/>
            <person name="Hugenholtz P."/>
            <person name="Kyrpides N.C."/>
            <person name="Klenk H.P."/>
        </authorList>
    </citation>
    <scope>NUCLEOTIDE SEQUENCE [LARGE SCALE GENOMIC DNA]</scope>
    <source>
        <strain evidence="2">ATCC 49802 / DSM 20745 / S 6022</strain>
    </source>
</reference>
<dbReference type="OrthoDB" id="116799at2"/>